<dbReference type="AlphaFoldDB" id="A0AA87SY59"/>
<reference evidence="3 4" key="1">
    <citation type="journal article" date="2014" name="Int. J. Syst. Evol. Microbiol.">
        <title>Leptospira mayottensis sp. nov., a pathogenic species of the genus Leptospira isolated from humans.</title>
        <authorList>
            <person name="Bourhy P."/>
            <person name="Collet L."/>
            <person name="Brisse S."/>
            <person name="Picardeau M."/>
        </authorList>
    </citation>
    <scope>NUCLEOTIDE SEQUENCE [LARGE SCALE GENOMIC DNA]</scope>
    <source>
        <strain evidence="3 4">200901122</strain>
    </source>
</reference>
<evidence type="ECO:0000256" key="1">
    <source>
        <dbReference type="SAM" id="Phobius"/>
    </source>
</evidence>
<dbReference type="Pfam" id="PF14257">
    <property type="entry name" value="DUF4349"/>
    <property type="match status" value="1"/>
</dbReference>
<dbReference type="Proteomes" id="UP000001343">
    <property type="component" value="Unassembled WGS sequence"/>
</dbReference>
<keyword evidence="1" id="KW-0812">Transmembrane</keyword>
<accession>A0AA87SY59</accession>
<keyword evidence="1" id="KW-0472">Membrane</keyword>
<protein>
    <submittedName>
        <fullName evidence="3">PF14257 domain protein</fullName>
    </submittedName>
</protein>
<dbReference type="EMBL" id="AKWM02000007">
    <property type="protein sequence ID" value="EKS01789.1"/>
    <property type="molecule type" value="Genomic_DNA"/>
</dbReference>
<evidence type="ECO:0000259" key="2">
    <source>
        <dbReference type="Pfam" id="PF14257"/>
    </source>
</evidence>
<dbReference type="InterPro" id="IPR025645">
    <property type="entry name" value="DUF4349"/>
</dbReference>
<evidence type="ECO:0000313" key="4">
    <source>
        <dbReference type="Proteomes" id="UP000001343"/>
    </source>
</evidence>
<proteinExistence type="predicted"/>
<keyword evidence="1" id="KW-1133">Transmembrane helix</keyword>
<gene>
    <name evidence="3" type="ORF">LEP1GSC125_3996</name>
</gene>
<sequence>MTGFEKYDSFESFRNKTLKARLTKLKIFLSYLTMPIIFIRSIFVLILFCSGSLAASPSSNTDHSNVERRLYAHSLNIKVESEKVRTSRERIQDLIHNYKGFISKSTNSNLKFKIPFASQDHFLIELRNLELVDKVDETIKDVTDPYEEYTKRLEIDNEFLLKYKKLFEEDKLPKRDRRHLLVKQHRVSLDIQKLEKKKKDLVVKTKFSDFTVSFVPVKHHSEH</sequence>
<evidence type="ECO:0000313" key="3">
    <source>
        <dbReference type="EMBL" id="EKS01789.1"/>
    </source>
</evidence>
<organism evidence="3 4">
    <name type="scientific">Leptospira mayottensis 200901122</name>
    <dbReference type="NCBI Taxonomy" id="1193010"/>
    <lineage>
        <taxon>Bacteria</taxon>
        <taxon>Pseudomonadati</taxon>
        <taxon>Spirochaetota</taxon>
        <taxon>Spirochaetia</taxon>
        <taxon>Leptospirales</taxon>
        <taxon>Leptospiraceae</taxon>
        <taxon>Leptospira</taxon>
    </lineage>
</organism>
<feature type="transmembrane region" description="Helical" evidence="1">
    <location>
        <begin position="28"/>
        <end position="48"/>
    </location>
</feature>
<comment type="caution">
    <text evidence="3">The sequence shown here is derived from an EMBL/GenBank/DDBJ whole genome shotgun (WGS) entry which is preliminary data.</text>
</comment>
<feature type="domain" description="DUF4349" evidence="2">
    <location>
        <begin position="73"/>
        <end position="218"/>
    </location>
</feature>
<name>A0AA87SY59_9LEPT</name>